<gene>
    <name evidence="2" type="ORF">ACFOY1_12675</name>
</gene>
<reference evidence="3" key="1">
    <citation type="journal article" date="2019" name="Int. J. Syst. Evol. Microbiol.">
        <title>The Global Catalogue of Microorganisms (GCM) 10K type strain sequencing project: providing services to taxonomists for standard genome sequencing and annotation.</title>
        <authorList>
            <consortium name="The Broad Institute Genomics Platform"/>
            <consortium name="The Broad Institute Genome Sequencing Center for Infectious Disease"/>
            <person name="Wu L."/>
            <person name="Ma J."/>
        </authorList>
    </citation>
    <scope>NUCLEOTIDE SEQUENCE [LARGE SCALE GENOMIC DNA]</scope>
    <source>
        <strain evidence="3">LMG 24813</strain>
    </source>
</reference>
<accession>A0ABV8NZ63</accession>
<evidence type="ECO:0000313" key="2">
    <source>
        <dbReference type="EMBL" id="MFC4201809.1"/>
    </source>
</evidence>
<comment type="caution">
    <text evidence="2">The sequence shown here is derived from an EMBL/GenBank/DDBJ whole genome shotgun (WGS) entry which is preliminary data.</text>
</comment>
<dbReference type="PANTHER" id="PTHR42879">
    <property type="entry name" value="3-OXOACYL-(ACYL-CARRIER-PROTEIN) REDUCTASE"/>
    <property type="match status" value="1"/>
</dbReference>
<dbReference type="EMBL" id="JBHSBV010000004">
    <property type="protein sequence ID" value="MFC4201809.1"/>
    <property type="molecule type" value="Genomic_DNA"/>
</dbReference>
<dbReference type="PANTHER" id="PTHR42879:SF6">
    <property type="entry name" value="NADPH-DEPENDENT REDUCTASE BACG"/>
    <property type="match status" value="1"/>
</dbReference>
<dbReference type="RefSeq" id="WP_217964919.1">
    <property type="nucleotide sequence ID" value="NZ_JAHTBN010000004.1"/>
</dbReference>
<dbReference type="InterPro" id="IPR002347">
    <property type="entry name" value="SDR_fam"/>
</dbReference>
<dbReference type="Pfam" id="PF13561">
    <property type="entry name" value="adh_short_C2"/>
    <property type="match status" value="1"/>
</dbReference>
<protein>
    <submittedName>
        <fullName evidence="2">SDR family oxidoreductase</fullName>
    </submittedName>
</protein>
<proteinExistence type="inferred from homology"/>
<name>A0ABV8NZ63_9BURK</name>
<organism evidence="2 3">
    <name type="scientific">Candidimonas humi</name>
    <dbReference type="NCBI Taxonomy" id="683355"/>
    <lineage>
        <taxon>Bacteria</taxon>
        <taxon>Pseudomonadati</taxon>
        <taxon>Pseudomonadota</taxon>
        <taxon>Betaproteobacteria</taxon>
        <taxon>Burkholderiales</taxon>
        <taxon>Alcaligenaceae</taxon>
        <taxon>Candidimonas</taxon>
    </lineage>
</organism>
<evidence type="ECO:0000313" key="3">
    <source>
        <dbReference type="Proteomes" id="UP001595848"/>
    </source>
</evidence>
<sequence>MDLGLDGRNALVLGGTRGLGWACAQALAQAGVRVVVNGRDAAHGEQAARQLPGGRYVAGDIGDEAQRNALIAAVQSIASPDIVVTNAGGPAAAPFEETDVAAWRRSYETNVLGPMEVVRALLPAMRERGFGRIINITSFVVKELYPNMALSNSLRIGLTGAMGSLAREVAAAGITVNGLLPGLMDTGALQRVISDRAARYHASEDEVRAEMARSIPVGRLGTGKDFGALCAFLSSPLASYVTGQNICVDGGLARSPI</sequence>
<evidence type="ECO:0000256" key="1">
    <source>
        <dbReference type="ARBA" id="ARBA00006484"/>
    </source>
</evidence>
<keyword evidence="3" id="KW-1185">Reference proteome</keyword>
<dbReference type="InterPro" id="IPR050259">
    <property type="entry name" value="SDR"/>
</dbReference>
<comment type="similarity">
    <text evidence="1">Belongs to the short-chain dehydrogenases/reductases (SDR) family.</text>
</comment>
<dbReference type="Proteomes" id="UP001595848">
    <property type="component" value="Unassembled WGS sequence"/>
</dbReference>